<dbReference type="SMART" id="SM00552">
    <property type="entry name" value="ADEAMc"/>
    <property type="match status" value="1"/>
</dbReference>
<dbReference type="GO" id="GO:0005737">
    <property type="term" value="C:cytoplasm"/>
    <property type="evidence" value="ECO:0007669"/>
    <property type="project" value="TreeGrafter"/>
</dbReference>
<dbReference type="GO" id="GO:0008251">
    <property type="term" value="F:tRNA-specific adenosine deaminase activity"/>
    <property type="evidence" value="ECO:0007669"/>
    <property type="project" value="TreeGrafter"/>
</dbReference>
<dbReference type="FunCoup" id="A0A369JJF4">
    <property type="interactions" value="426"/>
</dbReference>
<evidence type="ECO:0000313" key="3">
    <source>
        <dbReference type="Proteomes" id="UP000076154"/>
    </source>
</evidence>
<dbReference type="GO" id="GO:0003726">
    <property type="term" value="F:double-stranded RNA adenosine deaminase activity"/>
    <property type="evidence" value="ECO:0007669"/>
    <property type="project" value="TreeGrafter"/>
</dbReference>
<dbReference type="PROSITE" id="PS50141">
    <property type="entry name" value="A_DEAMIN_EDITASE"/>
    <property type="match status" value="1"/>
</dbReference>
<dbReference type="GO" id="GO:0006382">
    <property type="term" value="P:adenosine to inosine editing"/>
    <property type="evidence" value="ECO:0007669"/>
    <property type="project" value="TreeGrafter"/>
</dbReference>
<evidence type="ECO:0000259" key="1">
    <source>
        <dbReference type="PROSITE" id="PS50141"/>
    </source>
</evidence>
<dbReference type="Proteomes" id="UP000076154">
    <property type="component" value="Unassembled WGS sequence"/>
</dbReference>
<dbReference type="STRING" id="39966.A0A369JJF4"/>
<name>A0A369JJF4_HYPMA</name>
<accession>A0A369JJF4</accession>
<keyword evidence="3" id="KW-1185">Reference proteome</keyword>
<sequence length="395" mass="44245">MCIEDHVDSILTIYASTSFKPPSSQYTVAASFYLTHPTSPNTKVISIATGTKCLPTVRLPLKGEALHDSHAEVLARRGATRWFLEEIGRCQGSSDSRFQSNWIYQTSAGGKYDIREGVKVHLYISTVPCGDASMRFLAAVQDEEMAALKDSTVYAPLSPTAASRGRDNYSRLGVLRTKPGRADSPQTLCMSCSDKMASWNILGFQGALASRFLRPLYLSSVVIGEVSVEFQDVVREDCERALWKRLEHVTDEQRATGYTLHIPEVKFTSRPFLHSRTIVETARSTRGSCNESLAWIADSKPHEVLINGLKRGVSPKHRFREKSRPQLSKIAMFQLYTQTLKLMGLPYEEPTASYHEVKRHISDYQNAKDMLIGNQGPFSGWVRSGAKWESFNLPQ</sequence>
<organism evidence="2 3">
    <name type="scientific">Hypsizygus marmoreus</name>
    <name type="common">White beech mushroom</name>
    <name type="synonym">Agaricus marmoreus</name>
    <dbReference type="NCBI Taxonomy" id="39966"/>
    <lineage>
        <taxon>Eukaryota</taxon>
        <taxon>Fungi</taxon>
        <taxon>Dikarya</taxon>
        <taxon>Basidiomycota</taxon>
        <taxon>Agaricomycotina</taxon>
        <taxon>Agaricomycetes</taxon>
        <taxon>Agaricomycetidae</taxon>
        <taxon>Agaricales</taxon>
        <taxon>Tricholomatineae</taxon>
        <taxon>Lyophyllaceae</taxon>
        <taxon>Hypsizygus</taxon>
    </lineage>
</organism>
<dbReference type="GO" id="GO:0005730">
    <property type="term" value="C:nucleolus"/>
    <property type="evidence" value="ECO:0007669"/>
    <property type="project" value="TreeGrafter"/>
</dbReference>
<dbReference type="AlphaFoldDB" id="A0A369JJF4"/>
<reference evidence="2" key="1">
    <citation type="submission" date="2018-04" db="EMBL/GenBank/DDBJ databases">
        <title>Whole genome sequencing of Hypsizygus marmoreus.</title>
        <authorList>
            <person name="Choi I.-G."/>
            <person name="Min B."/>
            <person name="Kim J.-G."/>
            <person name="Kim S."/>
            <person name="Oh Y.-L."/>
            <person name="Kong W.-S."/>
            <person name="Park H."/>
            <person name="Jeong J."/>
            <person name="Song E.-S."/>
        </authorList>
    </citation>
    <scope>NUCLEOTIDE SEQUENCE [LARGE SCALE GENOMIC DNA]</scope>
    <source>
        <strain evidence="2">51987-8</strain>
    </source>
</reference>
<dbReference type="Pfam" id="PF02137">
    <property type="entry name" value="A_deamin"/>
    <property type="match status" value="1"/>
</dbReference>
<dbReference type="InterPro" id="IPR002466">
    <property type="entry name" value="A_deamin"/>
</dbReference>
<dbReference type="PANTHER" id="PTHR10910">
    <property type="entry name" value="EUKARYOTE SPECIFIC DSRNA BINDING PROTEIN"/>
    <property type="match status" value="1"/>
</dbReference>
<dbReference type="EMBL" id="LUEZ02000062">
    <property type="protein sequence ID" value="RDB20535.1"/>
    <property type="molecule type" value="Genomic_DNA"/>
</dbReference>
<dbReference type="PANTHER" id="PTHR10910:SF62">
    <property type="entry name" value="AT07585P-RELATED"/>
    <property type="match status" value="1"/>
</dbReference>
<feature type="domain" description="A to I editase" evidence="1">
    <location>
        <begin position="46"/>
        <end position="391"/>
    </location>
</feature>
<protein>
    <submittedName>
        <fullName evidence="2">tRNA-specific adenosine deaminase 1</fullName>
    </submittedName>
</protein>
<dbReference type="GO" id="GO:0003725">
    <property type="term" value="F:double-stranded RNA binding"/>
    <property type="evidence" value="ECO:0007669"/>
    <property type="project" value="TreeGrafter"/>
</dbReference>
<dbReference type="GO" id="GO:0006396">
    <property type="term" value="P:RNA processing"/>
    <property type="evidence" value="ECO:0007669"/>
    <property type="project" value="InterPro"/>
</dbReference>
<gene>
    <name evidence="2" type="ORF">Hypma_012425</name>
</gene>
<comment type="caution">
    <text evidence="2">The sequence shown here is derived from an EMBL/GenBank/DDBJ whole genome shotgun (WGS) entry which is preliminary data.</text>
</comment>
<evidence type="ECO:0000313" key="2">
    <source>
        <dbReference type="EMBL" id="RDB20535.1"/>
    </source>
</evidence>
<dbReference type="OrthoDB" id="10268011at2759"/>
<proteinExistence type="predicted"/>
<dbReference type="InParanoid" id="A0A369JJF4"/>